<protein>
    <submittedName>
        <fullName evidence="2">Uncharacterized protein</fullName>
    </submittedName>
</protein>
<feature type="compositionally biased region" description="Basic and acidic residues" evidence="1">
    <location>
        <begin position="163"/>
        <end position="184"/>
    </location>
</feature>
<reference evidence="2" key="1">
    <citation type="submission" date="2021-01" db="EMBL/GenBank/DDBJ databases">
        <title>Whole genome shotgun sequence of Catellatospora methionotrophica NBRC 14553.</title>
        <authorList>
            <person name="Komaki H."/>
            <person name="Tamura T."/>
        </authorList>
    </citation>
    <scope>NUCLEOTIDE SEQUENCE</scope>
    <source>
        <strain evidence="2">NBRC 14553</strain>
    </source>
</reference>
<accession>A0A8J3PK29</accession>
<dbReference type="EMBL" id="BONJ01000048">
    <property type="protein sequence ID" value="GIG19113.1"/>
    <property type="molecule type" value="Genomic_DNA"/>
</dbReference>
<keyword evidence="3" id="KW-1185">Reference proteome</keyword>
<gene>
    <name evidence="2" type="ORF">Cme02nite_74450</name>
</gene>
<evidence type="ECO:0000256" key="1">
    <source>
        <dbReference type="SAM" id="MobiDB-lite"/>
    </source>
</evidence>
<dbReference type="Proteomes" id="UP000660339">
    <property type="component" value="Unassembled WGS sequence"/>
</dbReference>
<name>A0A8J3PK29_9ACTN</name>
<evidence type="ECO:0000313" key="3">
    <source>
        <dbReference type="Proteomes" id="UP000660339"/>
    </source>
</evidence>
<sequence length="238" mass="26810">MPRPKAAAPDRAFLRLALDLGDAPTSSELIEAVRALTHVYEVGMLAEAARSDTRFRDDALTLLRISERTWDAPDGDVDHESLRDLAWQRYDESANRIVWANPLRIATMALDGVLDLTLTHDAAVSPWDRYGDAALTGVAAAVREIQDFASFVERHRSAPAQRRHADRDRAAYARPPRQPEPDPVLQREQEGFLHRLAEDGFFDPYGRETGDLIVAEDRDKLERSLAFLSRRGVRLSEN</sequence>
<proteinExistence type="predicted"/>
<dbReference type="AlphaFoldDB" id="A0A8J3PK29"/>
<organism evidence="2 3">
    <name type="scientific">Catellatospora methionotrophica</name>
    <dbReference type="NCBI Taxonomy" id="121620"/>
    <lineage>
        <taxon>Bacteria</taxon>
        <taxon>Bacillati</taxon>
        <taxon>Actinomycetota</taxon>
        <taxon>Actinomycetes</taxon>
        <taxon>Micromonosporales</taxon>
        <taxon>Micromonosporaceae</taxon>
        <taxon>Catellatospora</taxon>
    </lineage>
</organism>
<evidence type="ECO:0000313" key="2">
    <source>
        <dbReference type="EMBL" id="GIG19113.1"/>
    </source>
</evidence>
<comment type="caution">
    <text evidence="2">The sequence shown here is derived from an EMBL/GenBank/DDBJ whole genome shotgun (WGS) entry which is preliminary data.</text>
</comment>
<dbReference type="RefSeq" id="WP_166384653.1">
    <property type="nucleotide sequence ID" value="NZ_BAAATT010000039.1"/>
</dbReference>
<feature type="region of interest" description="Disordered" evidence="1">
    <location>
        <begin position="156"/>
        <end position="184"/>
    </location>
</feature>